<dbReference type="GO" id="GO:0005743">
    <property type="term" value="C:mitochondrial inner membrane"/>
    <property type="evidence" value="ECO:0007669"/>
    <property type="project" value="UniProtKB-SubCell"/>
</dbReference>
<evidence type="ECO:0000256" key="11">
    <source>
        <dbReference type="ARBA" id="ARBA00023196"/>
    </source>
</evidence>
<evidence type="ECO:0000256" key="4">
    <source>
        <dbReference type="ARBA" id="ARBA00022448"/>
    </source>
</evidence>
<name>A0AAF0EXX1_9BASI</name>
<evidence type="ECO:0000256" key="1">
    <source>
        <dbReference type="ARBA" id="ARBA00004273"/>
    </source>
</evidence>
<keyword evidence="12" id="KW-0066">ATP synthesis</keyword>
<protein>
    <recommendedName>
        <fullName evidence="3">ATP synthase subunit delta, mitochondrial</fullName>
    </recommendedName>
    <alternativeName>
        <fullName evidence="13">F-ATPase delta subunit</fullName>
    </alternativeName>
</protein>
<dbReference type="GO" id="GO:0046933">
    <property type="term" value="F:proton-transporting ATP synthase activity, rotational mechanism"/>
    <property type="evidence" value="ECO:0007669"/>
    <property type="project" value="InterPro"/>
</dbReference>
<keyword evidence="16" id="KW-1185">Reference proteome</keyword>
<dbReference type="SUPFAM" id="SSF51344">
    <property type="entry name" value="Epsilon subunit of F1F0-ATP synthase N-terminal domain"/>
    <property type="match status" value="1"/>
</dbReference>
<evidence type="ECO:0000256" key="3">
    <source>
        <dbReference type="ARBA" id="ARBA00016960"/>
    </source>
</evidence>
<evidence type="ECO:0000256" key="7">
    <source>
        <dbReference type="ARBA" id="ARBA00022946"/>
    </source>
</evidence>
<sequence length="166" mass="17537">MVFALASRSLRSASIRPALSLAGARRGYAEAVSDKLKLSFVLPHEAIYDAAEVTQVNVSATTGDLGILSAHIPTVEQLRPGVLEVIETSGTSKKWFVSGGFAIIHPSNTLTVNAVEAFKLDQFSPEAVRQGLADAQRVASGNGSAEEKAEAEIAIEVYTAIQNALQ</sequence>
<dbReference type="EMBL" id="CP119881">
    <property type="protein sequence ID" value="WFD36484.1"/>
    <property type="molecule type" value="Genomic_DNA"/>
</dbReference>
<evidence type="ECO:0000256" key="12">
    <source>
        <dbReference type="ARBA" id="ARBA00023310"/>
    </source>
</evidence>
<dbReference type="InterPro" id="IPR001469">
    <property type="entry name" value="ATP_synth_F1_dsu/esu"/>
</dbReference>
<evidence type="ECO:0000313" key="16">
    <source>
        <dbReference type="Proteomes" id="UP001219933"/>
    </source>
</evidence>
<keyword evidence="6" id="KW-0999">Mitochondrion inner membrane</keyword>
<evidence type="ECO:0000256" key="8">
    <source>
        <dbReference type="ARBA" id="ARBA00023065"/>
    </source>
</evidence>
<dbReference type="InterPro" id="IPR036771">
    <property type="entry name" value="ATPsynth_dsu/esu_N"/>
</dbReference>
<evidence type="ECO:0000256" key="2">
    <source>
        <dbReference type="ARBA" id="ARBA00005712"/>
    </source>
</evidence>
<comment type="similarity">
    <text evidence="2">Belongs to the ATPase epsilon chain family.</text>
</comment>
<gene>
    <name evidence="15" type="primary">ATP16</name>
    <name evidence="15" type="ORF">MCUN1_003363</name>
</gene>
<evidence type="ECO:0000313" key="15">
    <source>
        <dbReference type="EMBL" id="WFD36484.1"/>
    </source>
</evidence>
<keyword evidence="5" id="KW-0375">Hydrogen ion transport</keyword>
<evidence type="ECO:0000256" key="6">
    <source>
        <dbReference type="ARBA" id="ARBA00022792"/>
    </source>
</evidence>
<evidence type="ECO:0000256" key="13">
    <source>
        <dbReference type="ARBA" id="ARBA00031669"/>
    </source>
</evidence>
<dbReference type="Gene3D" id="6.10.140.880">
    <property type="match status" value="1"/>
</dbReference>
<dbReference type="AlphaFoldDB" id="A0AAF0EXX1"/>
<reference evidence="15" key="1">
    <citation type="submission" date="2023-03" db="EMBL/GenBank/DDBJ databases">
        <title>Mating type loci evolution in Malassezia.</title>
        <authorList>
            <person name="Coelho M.A."/>
        </authorList>
    </citation>
    <scope>NUCLEOTIDE SEQUENCE</scope>
    <source>
        <strain evidence="15">CBS 11721</strain>
    </source>
</reference>
<dbReference type="Pfam" id="PF02823">
    <property type="entry name" value="ATP-synt_DE_N"/>
    <property type="match status" value="1"/>
</dbReference>
<dbReference type="Proteomes" id="UP001219933">
    <property type="component" value="Chromosome 5"/>
</dbReference>
<organism evidence="15 16">
    <name type="scientific">Malassezia cuniculi</name>
    <dbReference type="NCBI Taxonomy" id="948313"/>
    <lineage>
        <taxon>Eukaryota</taxon>
        <taxon>Fungi</taxon>
        <taxon>Dikarya</taxon>
        <taxon>Basidiomycota</taxon>
        <taxon>Ustilaginomycotina</taxon>
        <taxon>Malasseziomycetes</taxon>
        <taxon>Malasseziales</taxon>
        <taxon>Malasseziaceae</taxon>
        <taxon>Malassezia</taxon>
    </lineage>
</organism>
<dbReference type="CDD" id="cd12152">
    <property type="entry name" value="F1-ATPase_delta"/>
    <property type="match status" value="1"/>
</dbReference>
<keyword evidence="8" id="KW-0406">Ion transport</keyword>
<evidence type="ECO:0000259" key="14">
    <source>
        <dbReference type="Pfam" id="PF02823"/>
    </source>
</evidence>
<dbReference type="PANTHER" id="PTHR13822">
    <property type="entry name" value="ATP SYNTHASE DELTA/EPSILON CHAIN"/>
    <property type="match status" value="1"/>
</dbReference>
<accession>A0AAF0EXX1</accession>
<dbReference type="GO" id="GO:0045259">
    <property type="term" value="C:proton-transporting ATP synthase complex"/>
    <property type="evidence" value="ECO:0007669"/>
    <property type="project" value="UniProtKB-KW"/>
</dbReference>
<dbReference type="PANTHER" id="PTHR13822:SF7">
    <property type="entry name" value="ATP SYNTHASE SUBUNIT DELTA, MITOCHONDRIAL"/>
    <property type="match status" value="1"/>
</dbReference>
<feature type="domain" description="ATP synthase F1 complex delta/epsilon subunit N-terminal" evidence="14">
    <location>
        <begin position="36"/>
        <end position="114"/>
    </location>
</feature>
<keyword evidence="7" id="KW-0809">Transit peptide</keyword>
<evidence type="ECO:0000256" key="5">
    <source>
        <dbReference type="ARBA" id="ARBA00022781"/>
    </source>
</evidence>
<keyword evidence="4" id="KW-0813">Transport</keyword>
<comment type="subcellular location">
    <subcellularLocation>
        <location evidence="1">Mitochondrion inner membrane</location>
    </subcellularLocation>
</comment>
<keyword evidence="11" id="KW-0139">CF(1)</keyword>
<evidence type="ECO:0000256" key="10">
    <source>
        <dbReference type="ARBA" id="ARBA00023136"/>
    </source>
</evidence>
<dbReference type="HAMAP" id="MF_00530">
    <property type="entry name" value="ATP_synth_epsil_bac"/>
    <property type="match status" value="1"/>
</dbReference>
<dbReference type="InterPro" id="IPR020546">
    <property type="entry name" value="ATP_synth_F1_dsu/esu_N"/>
</dbReference>
<dbReference type="Gene3D" id="2.60.15.10">
    <property type="entry name" value="F0F1 ATP synthase delta/epsilon subunit, N-terminal"/>
    <property type="match status" value="1"/>
</dbReference>
<keyword evidence="10" id="KW-0472">Membrane</keyword>
<keyword evidence="9" id="KW-0496">Mitochondrion</keyword>
<dbReference type="FunFam" id="2.60.15.10:FF:000003">
    <property type="entry name" value="ATP synthase subunit delta, mitochondrial"/>
    <property type="match status" value="1"/>
</dbReference>
<proteinExistence type="inferred from homology"/>
<evidence type="ECO:0000256" key="9">
    <source>
        <dbReference type="ARBA" id="ARBA00023128"/>
    </source>
</evidence>